<proteinExistence type="predicted"/>
<sequence>MKIREAFTFDDVLLEPAESSVLPSDTQLTTRITKNIELSIP</sequence>
<accession>A0A382B7V0</accession>
<organism evidence="2">
    <name type="scientific">marine metagenome</name>
    <dbReference type="NCBI Taxonomy" id="408172"/>
    <lineage>
        <taxon>unclassified sequences</taxon>
        <taxon>metagenomes</taxon>
        <taxon>ecological metagenomes</taxon>
    </lineage>
</organism>
<dbReference type="SUPFAM" id="SSF51412">
    <property type="entry name" value="Inosine monophosphate dehydrogenase (IMPDH)"/>
    <property type="match status" value="1"/>
</dbReference>
<dbReference type="GO" id="GO:0003824">
    <property type="term" value="F:catalytic activity"/>
    <property type="evidence" value="ECO:0007669"/>
    <property type="project" value="InterPro"/>
</dbReference>
<protein>
    <recommendedName>
        <fullName evidence="1">IMP dehydrogenase/GMP reductase domain-containing protein</fullName>
    </recommendedName>
</protein>
<dbReference type="EMBL" id="UINC01028592">
    <property type="protein sequence ID" value="SVB09838.1"/>
    <property type="molecule type" value="Genomic_DNA"/>
</dbReference>
<dbReference type="Gene3D" id="3.20.20.70">
    <property type="entry name" value="Aldolase class I"/>
    <property type="match status" value="1"/>
</dbReference>
<reference evidence="2" key="1">
    <citation type="submission" date="2018-05" db="EMBL/GenBank/DDBJ databases">
        <authorList>
            <person name="Lanie J.A."/>
            <person name="Ng W.-L."/>
            <person name="Kazmierczak K.M."/>
            <person name="Andrzejewski T.M."/>
            <person name="Davidsen T.M."/>
            <person name="Wayne K.J."/>
            <person name="Tettelin H."/>
            <person name="Glass J.I."/>
            <person name="Rusch D."/>
            <person name="Podicherti R."/>
            <person name="Tsui H.-C.T."/>
            <person name="Winkler M.E."/>
        </authorList>
    </citation>
    <scope>NUCLEOTIDE SEQUENCE</scope>
</reference>
<dbReference type="InterPro" id="IPR001093">
    <property type="entry name" value="IMP_DH_GMPRt"/>
</dbReference>
<dbReference type="AlphaFoldDB" id="A0A382B7V0"/>
<dbReference type="Pfam" id="PF00478">
    <property type="entry name" value="IMPDH"/>
    <property type="match status" value="1"/>
</dbReference>
<evidence type="ECO:0000313" key="2">
    <source>
        <dbReference type="EMBL" id="SVB09838.1"/>
    </source>
</evidence>
<gene>
    <name evidence="2" type="ORF">METZ01_LOCUS162692</name>
</gene>
<evidence type="ECO:0000259" key="1">
    <source>
        <dbReference type="Pfam" id="PF00478"/>
    </source>
</evidence>
<feature type="domain" description="IMP dehydrogenase/GMP reductase" evidence="1">
    <location>
        <begin position="6"/>
        <end position="41"/>
    </location>
</feature>
<dbReference type="InterPro" id="IPR013785">
    <property type="entry name" value="Aldolase_TIM"/>
</dbReference>
<name>A0A382B7V0_9ZZZZ</name>
<feature type="non-terminal residue" evidence="2">
    <location>
        <position position="41"/>
    </location>
</feature>